<keyword evidence="5 7" id="KW-0574">Periplasm</keyword>
<keyword evidence="9" id="KW-0966">Cell projection</keyword>
<dbReference type="STRING" id="1461322.OJ16_03970"/>
<dbReference type="OrthoDB" id="5729023at2"/>
<dbReference type="InterPro" id="IPR041231">
    <property type="entry name" value="FlgA_N"/>
</dbReference>
<dbReference type="Pfam" id="PF17656">
    <property type="entry name" value="ChapFlgA_N"/>
    <property type="match status" value="1"/>
</dbReference>
<keyword evidence="9" id="KW-0969">Cilium</keyword>
<dbReference type="PANTHER" id="PTHR36307">
    <property type="entry name" value="FLAGELLA BASAL BODY P-RING FORMATION PROTEIN FLGA"/>
    <property type="match status" value="1"/>
</dbReference>
<dbReference type="Gene3D" id="3.90.1210.10">
    <property type="entry name" value="Antifreeze-like/N-acetylneuraminic acid synthase C-terminal domain"/>
    <property type="match status" value="1"/>
</dbReference>
<dbReference type="InterPro" id="IPR039246">
    <property type="entry name" value="Flagellar_FlgA"/>
</dbReference>
<keyword evidence="4 7" id="KW-0732">Signal</keyword>
<comment type="caution">
    <text evidence="9">The sequence shown here is derived from an EMBL/GenBank/DDBJ whole genome shotgun (WGS) entry which is preliminary data.</text>
</comment>
<dbReference type="GO" id="GO:0042597">
    <property type="term" value="C:periplasmic space"/>
    <property type="evidence" value="ECO:0007669"/>
    <property type="project" value="UniProtKB-SubCell"/>
</dbReference>
<evidence type="ECO:0000256" key="5">
    <source>
        <dbReference type="ARBA" id="ARBA00022764"/>
    </source>
</evidence>
<dbReference type="InterPro" id="IPR017585">
    <property type="entry name" value="SAF_FlgA"/>
</dbReference>
<feature type="domain" description="SAF" evidence="8">
    <location>
        <begin position="126"/>
        <end position="188"/>
    </location>
</feature>
<keyword evidence="10" id="KW-1185">Reference proteome</keyword>
<dbReference type="SMART" id="SM00858">
    <property type="entry name" value="SAF"/>
    <property type="match status" value="1"/>
</dbReference>
<evidence type="ECO:0000256" key="2">
    <source>
        <dbReference type="ARBA" id="ARBA00010474"/>
    </source>
</evidence>
<dbReference type="Pfam" id="PF13144">
    <property type="entry name" value="ChapFlgA"/>
    <property type="match status" value="1"/>
</dbReference>
<dbReference type="GO" id="GO:0044780">
    <property type="term" value="P:bacterial-type flagellum assembly"/>
    <property type="evidence" value="ECO:0007669"/>
    <property type="project" value="InterPro"/>
</dbReference>
<organism evidence="9 10">
    <name type="scientific">Vibrio renipiscarius</name>
    <dbReference type="NCBI Taxonomy" id="1461322"/>
    <lineage>
        <taxon>Bacteria</taxon>
        <taxon>Pseudomonadati</taxon>
        <taxon>Pseudomonadota</taxon>
        <taxon>Gammaproteobacteria</taxon>
        <taxon>Vibrionales</taxon>
        <taxon>Vibrionaceae</taxon>
        <taxon>Vibrio</taxon>
    </lineage>
</organism>
<comment type="function">
    <text evidence="6 7">Involved in the assembly process of the P-ring formation. It may associate with FlgF on the rod constituting a structure essential for the P-ring assembly or may act as a modulator protein for the P-ring assembly.</text>
</comment>
<protein>
    <recommendedName>
        <fullName evidence="3 7">Flagella basal body P-ring formation protein FlgA</fullName>
    </recommendedName>
</protein>
<comment type="subcellular location">
    <subcellularLocation>
        <location evidence="1 7">Periplasm</location>
    </subcellularLocation>
</comment>
<name>A0A0C2KIV1_9VIBR</name>
<keyword evidence="9" id="KW-0282">Flagellum</keyword>
<evidence type="ECO:0000256" key="6">
    <source>
        <dbReference type="ARBA" id="ARBA00025643"/>
    </source>
</evidence>
<dbReference type="NCBIfam" id="TIGR03170">
    <property type="entry name" value="flgA_cterm"/>
    <property type="match status" value="1"/>
</dbReference>
<keyword evidence="7" id="KW-1005">Bacterial flagellum biogenesis</keyword>
<evidence type="ECO:0000313" key="10">
    <source>
        <dbReference type="Proteomes" id="UP000031672"/>
    </source>
</evidence>
<sequence length="248" mass="27154">MMYLNTSFPPNSKHPVKCFFNRIIKFIGASLLFFSFSSLSATQEQIAQIQNAAEQYILDTIEQPQGGALEAKSANIDSRIFATDCPIPLITSSRSTNQNSSNITVLVECPEDNWKTYVSVRLKRTGPQVSLNVPMNKGQVISAHDVGISMVDLQRLRRQGFSTTNAVIGAKVKKNLRVGDIIEQNDICVVCRNDTVTIKAAKSGMTITTKGVALTDGAQGEQIRVKNSKSNRIIDARVTGISEVTVIF</sequence>
<dbReference type="AlphaFoldDB" id="A0A0C2KIV1"/>
<feature type="chain" id="PRO_5007227761" description="Flagella basal body P-ring formation protein FlgA" evidence="7">
    <location>
        <begin position="41"/>
        <end position="248"/>
    </location>
</feature>
<evidence type="ECO:0000313" key="9">
    <source>
        <dbReference type="EMBL" id="KII80491.1"/>
    </source>
</evidence>
<evidence type="ECO:0000259" key="8">
    <source>
        <dbReference type="SMART" id="SM00858"/>
    </source>
</evidence>
<feature type="signal peptide" evidence="7">
    <location>
        <begin position="1"/>
        <end position="40"/>
    </location>
</feature>
<reference evidence="9 10" key="1">
    <citation type="submission" date="2014-11" db="EMBL/GenBank/DDBJ databases">
        <title>Draft Genome Sequence of Vibrio piscirenalis strains CECT 8603T and CECT 8604, two marine Gammaproteobacterium isolated from cultured gilthead sea bream (Sparus aurata).</title>
        <authorList>
            <person name="Arahal D.R."/>
            <person name="Rodrigo-Torres L."/>
            <person name="Lucena T."/>
            <person name="Pujalte M.J."/>
        </authorList>
    </citation>
    <scope>NUCLEOTIDE SEQUENCE [LARGE SCALE GENOMIC DNA]</scope>
    <source>
        <strain evidence="9 10">DCR 1-4-2</strain>
    </source>
</reference>
<accession>A0A0C2NLX4</accession>
<evidence type="ECO:0000256" key="1">
    <source>
        <dbReference type="ARBA" id="ARBA00004418"/>
    </source>
</evidence>
<proteinExistence type="inferred from homology"/>
<evidence type="ECO:0000256" key="3">
    <source>
        <dbReference type="ARBA" id="ARBA00014754"/>
    </source>
</evidence>
<evidence type="ECO:0000256" key="4">
    <source>
        <dbReference type="ARBA" id="ARBA00022729"/>
    </source>
</evidence>
<accession>A0A0C2KIV1</accession>
<dbReference type="PANTHER" id="PTHR36307:SF1">
    <property type="entry name" value="FLAGELLA BASAL BODY P-RING FORMATION PROTEIN FLGA"/>
    <property type="match status" value="1"/>
</dbReference>
<dbReference type="CDD" id="cd11614">
    <property type="entry name" value="SAF_CpaB_FlgA_like"/>
    <property type="match status" value="1"/>
</dbReference>
<dbReference type="EMBL" id="JTKH01000006">
    <property type="protein sequence ID" value="KII80491.1"/>
    <property type="molecule type" value="Genomic_DNA"/>
</dbReference>
<dbReference type="InterPro" id="IPR013974">
    <property type="entry name" value="SAF"/>
</dbReference>
<evidence type="ECO:0000256" key="7">
    <source>
        <dbReference type="RuleBase" id="RU362063"/>
    </source>
</evidence>
<dbReference type="Gene3D" id="2.30.30.760">
    <property type="match status" value="1"/>
</dbReference>
<dbReference type="Proteomes" id="UP000031672">
    <property type="component" value="Unassembled WGS sequence"/>
</dbReference>
<gene>
    <name evidence="9" type="ORF">OJ16_03970</name>
</gene>
<dbReference type="RefSeq" id="WP_040987684.1">
    <property type="nucleotide sequence ID" value="NZ_JTKH01000006.1"/>
</dbReference>
<comment type="similarity">
    <text evidence="2 7">Belongs to the FlgA family.</text>
</comment>